<dbReference type="EMBL" id="CP045652">
    <property type="protein sequence ID" value="QGA25381.1"/>
    <property type="molecule type" value="Genomic_DNA"/>
</dbReference>
<organism evidence="1 2">
    <name type="scientific">Sphingobacterium zhuxiongii</name>
    <dbReference type="NCBI Taxonomy" id="2662364"/>
    <lineage>
        <taxon>Bacteria</taxon>
        <taxon>Pseudomonadati</taxon>
        <taxon>Bacteroidota</taxon>
        <taxon>Sphingobacteriia</taxon>
        <taxon>Sphingobacteriales</taxon>
        <taxon>Sphingobacteriaceae</taxon>
        <taxon>Sphingobacterium</taxon>
    </lineage>
</organism>
<proteinExistence type="predicted"/>
<evidence type="ECO:0000313" key="1">
    <source>
        <dbReference type="EMBL" id="QGA25381.1"/>
    </source>
</evidence>
<dbReference type="AlphaFoldDB" id="A0A5Q0Q958"/>
<sequence length="768" mass="82450">MATVKFPSEMSPATSIGGNDKLMISKESTGEAYQATFNQAKDYLAITGIELEPLVGGTTSGTALVVPNGPAGEQRTAEVASGLWYNFGSGAVQSDITKRWKAYWSGSSWSLKDMGALPVTPIANVVVKDGTEATSQKAVYDTFSSVASLPNANQLPFTLVAGQYHPTTGENAGGLNWIGTTKMASNPSKFYKIFGFGISASQAILYRVHFWNGSTYLGNKPSTGFPTDFTFQPLATANQMAIQVDGGTNVGANPSTSPFNNTFKIYESDSNEFVLDTSVKAETIKGKIETTQIKTIEQSIMTLGASGNGAPSLAQTGTSYVDGSTGLQYTKYAGKWGNGVSQGWNRKANYPAEFTFRPFNLFLLSNGLVIPEVTDITNNVIDQIIAIAPCYIDPINGSNGNDGTTREKALNTVARAIELGKRRIVLMSGWYNRDKGVGNLTITGTTPFIIHADEGASPLISSADDATVLTWSADENVFQAPRAGLSNVYDLRRFVSKQEGYFEYLSVPTLAECKSTVGSYYTDGTNAYINTIDGNAPTADVKLGLSVPVFQIAVNAEVPFIYLDGIDSYVQRSTAAIYIANNTTTQFSTKVYVKNCSTYGNKLGNGIAIDNFKYCYTQNCGGANMQRDALNYHTTKVGYEVMKVVEVNGWSFDTGKTSPLETSANGTTAHDGIQIIRIGGKFRKSRGSTVADVGAGTMSLNFDVDAGGAYLENSAAFQNADGKAWLFNCYLHDSFYSIRTSGSEAVRNTYYDSRCLLEGDTSGIVTPI</sequence>
<protein>
    <submittedName>
        <fullName evidence="1">Uncharacterized protein</fullName>
    </submittedName>
</protein>
<reference evidence="1 2" key="1">
    <citation type="submission" date="2019-10" db="EMBL/GenBank/DDBJ databases">
        <authorList>
            <person name="Dong K."/>
        </authorList>
    </citation>
    <scope>NUCLEOTIDE SEQUENCE [LARGE SCALE GENOMIC DNA]</scope>
    <source>
        <strain evidence="2">dk4302</strain>
    </source>
</reference>
<name>A0A5Q0Q958_9SPHI</name>
<dbReference type="KEGG" id="sphe:GFH32_03170"/>
<dbReference type="Proteomes" id="UP000326921">
    <property type="component" value="Chromosome"/>
</dbReference>
<keyword evidence="2" id="KW-1185">Reference proteome</keyword>
<gene>
    <name evidence="1" type="ORF">GFH32_03170</name>
</gene>
<dbReference type="RefSeq" id="WP_153509702.1">
    <property type="nucleotide sequence ID" value="NZ_CP045652.1"/>
</dbReference>
<accession>A0A5Q0Q958</accession>
<evidence type="ECO:0000313" key="2">
    <source>
        <dbReference type="Proteomes" id="UP000326921"/>
    </source>
</evidence>